<dbReference type="Gene3D" id="3.80.10.10">
    <property type="entry name" value="Ribonuclease Inhibitor"/>
    <property type="match status" value="1"/>
</dbReference>
<reference evidence="3" key="1">
    <citation type="submission" date="2021-03" db="EMBL/GenBank/DDBJ databases">
        <authorList>
            <person name="Bekaert M."/>
        </authorList>
    </citation>
    <scope>NUCLEOTIDE SEQUENCE</scope>
</reference>
<comment type="caution">
    <text evidence="3">The sequence shown here is derived from an EMBL/GenBank/DDBJ whole genome shotgun (WGS) entry which is preliminary data.</text>
</comment>
<feature type="region of interest" description="Disordered" evidence="1">
    <location>
        <begin position="40"/>
        <end position="64"/>
    </location>
</feature>
<evidence type="ECO:0000313" key="4">
    <source>
        <dbReference type="Proteomes" id="UP000683360"/>
    </source>
</evidence>
<protein>
    <recommendedName>
        <fullName evidence="2">F-box domain-containing protein</fullName>
    </recommendedName>
</protein>
<dbReference type="Gene3D" id="1.10.10.60">
    <property type="entry name" value="Homeodomain-like"/>
    <property type="match status" value="1"/>
</dbReference>
<evidence type="ECO:0000259" key="2">
    <source>
        <dbReference type="PROSITE" id="PS50181"/>
    </source>
</evidence>
<keyword evidence="4" id="KW-1185">Reference proteome</keyword>
<dbReference type="Proteomes" id="UP000683360">
    <property type="component" value="Unassembled WGS sequence"/>
</dbReference>
<dbReference type="OrthoDB" id="6156127at2759"/>
<dbReference type="InterPro" id="IPR032675">
    <property type="entry name" value="LRR_dom_sf"/>
</dbReference>
<dbReference type="PROSITE" id="PS50181">
    <property type="entry name" value="FBOX"/>
    <property type="match status" value="1"/>
</dbReference>
<proteinExistence type="predicted"/>
<gene>
    <name evidence="3" type="ORF">MEDL_29885</name>
</gene>
<feature type="compositionally biased region" description="Low complexity" evidence="1">
    <location>
        <begin position="52"/>
        <end position="64"/>
    </location>
</feature>
<sequence length="365" mass="41563">MAETESVHLQCESCKSLYSNMDEFLRHSCISAGLNSQQSTCTETGDSRDDSASSSCSTSNSPSFWSDSATKILINEVKQREVLTNKGKQTKKRMWEDISKVLAGNGFRFTWEQVQGRMKTLTTNLKKINDHNSKSGFMDLTEELIKGVLKFISVTELLMTVSKVNKKLHDIIERNCGVFVEVSFNEDCFVIDKQTLKLSTMSVEKLHTFEVGSQIFDMTKLEFNQIISRLAGGYHLKRLNLCESPLFDFSFLQNLVTLTSLDISNTQIIDDELKYLKNLSNLTELYLSFTALSVNSIVSILGYMPLKNLDACQVKFSFVKFRECFVKCPTLQYIHTSFISKEDESNAKSFIYMIQNFKDVKLAIF</sequence>
<dbReference type="InterPro" id="IPR044822">
    <property type="entry name" value="Myb_DNA-bind_4"/>
</dbReference>
<evidence type="ECO:0000256" key="1">
    <source>
        <dbReference type="SAM" id="MobiDB-lite"/>
    </source>
</evidence>
<dbReference type="SUPFAM" id="SSF52047">
    <property type="entry name" value="RNI-like"/>
    <property type="match status" value="1"/>
</dbReference>
<dbReference type="AlphaFoldDB" id="A0A8S3SGU3"/>
<dbReference type="EMBL" id="CAJPWZ010001472">
    <property type="protein sequence ID" value="CAG2216130.1"/>
    <property type="molecule type" value="Genomic_DNA"/>
</dbReference>
<organism evidence="3 4">
    <name type="scientific">Mytilus edulis</name>
    <name type="common">Blue mussel</name>
    <dbReference type="NCBI Taxonomy" id="6550"/>
    <lineage>
        <taxon>Eukaryota</taxon>
        <taxon>Metazoa</taxon>
        <taxon>Spiralia</taxon>
        <taxon>Lophotrochozoa</taxon>
        <taxon>Mollusca</taxon>
        <taxon>Bivalvia</taxon>
        <taxon>Autobranchia</taxon>
        <taxon>Pteriomorphia</taxon>
        <taxon>Mytilida</taxon>
        <taxon>Mytiloidea</taxon>
        <taxon>Mytilidae</taxon>
        <taxon>Mytilinae</taxon>
        <taxon>Mytilus</taxon>
    </lineage>
</organism>
<name>A0A8S3SGU3_MYTED</name>
<evidence type="ECO:0000313" key="3">
    <source>
        <dbReference type="EMBL" id="CAG2216130.1"/>
    </source>
</evidence>
<dbReference type="Pfam" id="PF13837">
    <property type="entry name" value="Myb_DNA-bind_4"/>
    <property type="match status" value="1"/>
</dbReference>
<accession>A0A8S3SGU3</accession>
<feature type="domain" description="F-box" evidence="2">
    <location>
        <begin position="134"/>
        <end position="182"/>
    </location>
</feature>
<dbReference type="InterPro" id="IPR001810">
    <property type="entry name" value="F-box_dom"/>
</dbReference>